<keyword evidence="1" id="KW-1133">Transmembrane helix</keyword>
<feature type="transmembrane region" description="Helical" evidence="1">
    <location>
        <begin position="45"/>
        <end position="64"/>
    </location>
</feature>
<feature type="transmembrane region" description="Helical" evidence="1">
    <location>
        <begin position="6"/>
        <end position="33"/>
    </location>
</feature>
<feature type="transmembrane region" description="Helical" evidence="1">
    <location>
        <begin position="143"/>
        <end position="169"/>
    </location>
</feature>
<dbReference type="Proteomes" id="UP001143747">
    <property type="component" value="Unassembled WGS sequence"/>
</dbReference>
<comment type="caution">
    <text evidence="2">The sequence shown here is derived from an EMBL/GenBank/DDBJ whole genome shotgun (WGS) entry which is preliminary data.</text>
</comment>
<gene>
    <name evidence="2" type="ORF">L0665_05845</name>
</gene>
<dbReference type="EMBL" id="JAKELO010000002">
    <property type="protein sequence ID" value="MDE4908130.1"/>
    <property type="molecule type" value="Genomic_DNA"/>
</dbReference>
<sequence length="181" mass="19073">MMSAPSLAFILVFLVLQQGLTAAIVGGFFYAVLNRIPAKGWVKAGLTLSCAIAGAIIFAAMGNVSGTGPAYILVALFFIVSGPLIILSPIFILAEQKDYAPYAGLLSVIVSLFCAAAIAGVLQVLNITAFLSVGNPAFPPAVMYLFSFAIMGGVQIVLGAEFFIFACMVQRRRSEMHEDNA</sequence>
<keyword evidence="1" id="KW-0472">Membrane</keyword>
<feature type="transmembrane region" description="Helical" evidence="1">
    <location>
        <begin position="105"/>
        <end position="131"/>
    </location>
</feature>
<evidence type="ECO:0000313" key="3">
    <source>
        <dbReference type="Proteomes" id="UP001143747"/>
    </source>
</evidence>
<dbReference type="AlphaFoldDB" id="A0A9Q4KV96"/>
<organism evidence="2 3">
    <name type="scientific">Methanogenium marinum</name>
    <dbReference type="NCBI Taxonomy" id="348610"/>
    <lineage>
        <taxon>Archaea</taxon>
        <taxon>Methanobacteriati</taxon>
        <taxon>Methanobacteriota</taxon>
        <taxon>Stenosarchaea group</taxon>
        <taxon>Methanomicrobia</taxon>
        <taxon>Methanomicrobiales</taxon>
        <taxon>Methanomicrobiaceae</taxon>
        <taxon>Methanogenium</taxon>
    </lineage>
</organism>
<proteinExistence type="predicted"/>
<dbReference type="RefSeq" id="WP_274924766.1">
    <property type="nucleotide sequence ID" value="NZ_JAKELO010000002.1"/>
</dbReference>
<feature type="transmembrane region" description="Helical" evidence="1">
    <location>
        <begin position="70"/>
        <end position="93"/>
    </location>
</feature>
<name>A0A9Q4KV96_9EURY</name>
<accession>A0A9Q4KV96</accession>
<keyword evidence="1" id="KW-0812">Transmembrane</keyword>
<evidence type="ECO:0000313" key="2">
    <source>
        <dbReference type="EMBL" id="MDE4908130.1"/>
    </source>
</evidence>
<protein>
    <submittedName>
        <fullName evidence="2">Uncharacterized protein</fullName>
    </submittedName>
</protein>
<reference evidence="2" key="1">
    <citation type="submission" date="2022-01" db="EMBL/GenBank/DDBJ databases">
        <title>Draft genome of Methanogenium marinum DSM 15558.</title>
        <authorList>
            <person name="Chen S.-C."/>
            <person name="You Y.-T."/>
        </authorList>
    </citation>
    <scope>NUCLEOTIDE SEQUENCE</scope>
    <source>
        <strain evidence="2">DSM 15558</strain>
    </source>
</reference>
<evidence type="ECO:0000256" key="1">
    <source>
        <dbReference type="SAM" id="Phobius"/>
    </source>
</evidence>
<keyword evidence="3" id="KW-1185">Reference proteome</keyword>